<comment type="caution">
    <text evidence="1">The sequence shown here is derived from an EMBL/GenBank/DDBJ whole genome shotgun (WGS) entry which is preliminary data.</text>
</comment>
<evidence type="ECO:0000313" key="1">
    <source>
        <dbReference type="EMBL" id="GAG83480.1"/>
    </source>
</evidence>
<protein>
    <submittedName>
        <fullName evidence="1">Uncharacterized protein</fullName>
    </submittedName>
</protein>
<dbReference type="AlphaFoldDB" id="X1ALJ5"/>
<proteinExistence type="predicted"/>
<sequence>MFGRKKAINDAPEARLEKSRVLKNFILECENARKEPIDLRLILFEDPKFSNAELISAIQMLASRRVKADPVYTKAQMTAVEMVVDQTIVELEKLLKE</sequence>
<organism evidence="1">
    <name type="scientific">marine sediment metagenome</name>
    <dbReference type="NCBI Taxonomy" id="412755"/>
    <lineage>
        <taxon>unclassified sequences</taxon>
        <taxon>metagenomes</taxon>
        <taxon>ecological metagenomes</taxon>
    </lineage>
</organism>
<name>X1ALJ5_9ZZZZ</name>
<accession>X1ALJ5</accession>
<dbReference type="EMBL" id="BART01017907">
    <property type="protein sequence ID" value="GAG83480.1"/>
    <property type="molecule type" value="Genomic_DNA"/>
</dbReference>
<gene>
    <name evidence="1" type="ORF">S01H4_33928</name>
</gene>
<reference evidence="1" key="1">
    <citation type="journal article" date="2014" name="Front. Microbiol.">
        <title>High frequency of phylogenetically diverse reductive dehalogenase-homologous genes in deep subseafloor sedimentary metagenomes.</title>
        <authorList>
            <person name="Kawai M."/>
            <person name="Futagami T."/>
            <person name="Toyoda A."/>
            <person name="Takaki Y."/>
            <person name="Nishi S."/>
            <person name="Hori S."/>
            <person name="Arai W."/>
            <person name="Tsubouchi T."/>
            <person name="Morono Y."/>
            <person name="Uchiyama I."/>
            <person name="Ito T."/>
            <person name="Fujiyama A."/>
            <person name="Inagaki F."/>
            <person name="Takami H."/>
        </authorList>
    </citation>
    <scope>NUCLEOTIDE SEQUENCE</scope>
    <source>
        <strain evidence="1">Expedition CK06-06</strain>
    </source>
</reference>